<keyword evidence="5 6" id="KW-0472">Membrane</keyword>
<dbReference type="AlphaFoldDB" id="A0A917E4U3"/>
<reference evidence="8" key="1">
    <citation type="journal article" date="2014" name="Int. J. Syst. Evol. Microbiol.">
        <title>Complete genome sequence of Corynebacterium casei LMG S-19264T (=DSM 44701T), isolated from a smear-ripened cheese.</title>
        <authorList>
            <consortium name="US DOE Joint Genome Institute (JGI-PGF)"/>
            <person name="Walter F."/>
            <person name="Albersmeier A."/>
            <person name="Kalinowski J."/>
            <person name="Ruckert C."/>
        </authorList>
    </citation>
    <scope>NUCLEOTIDE SEQUENCE</scope>
    <source>
        <strain evidence="8">CGMCC 1.15519</strain>
    </source>
</reference>
<feature type="transmembrane region" description="Helical" evidence="6">
    <location>
        <begin position="68"/>
        <end position="87"/>
    </location>
</feature>
<feature type="domain" description="EamA" evidence="7">
    <location>
        <begin position="22"/>
        <end position="138"/>
    </location>
</feature>
<sequence length="291" mass="30909">MPNTRPIAFAQAAAGIGSLCLMDVVVKHLAGSVPVPQITLARYTTGTALALLVWNWQGRQPLTREMLPLHLVRGILIASMALAFYWSLTKRPLAETITLSFIAPLLVPPLASLVLGERMQPRILAAVGLGFIGVLVTVQGAPDFSGDRLLALGAVLYAAIAYAGASVLLRARAASDGATIVTLMGAAIPMLVLSPVAIGAPLPDIPLLGWFMLLGLIGNIGMQFLSRAYAHIEAQTLAVMEFTALPWAAFFGWIFFAEPVRPQVWIGAAIILAACLWASRSERVPAIIPSE</sequence>
<evidence type="ECO:0000256" key="1">
    <source>
        <dbReference type="ARBA" id="ARBA00004141"/>
    </source>
</evidence>
<dbReference type="PANTHER" id="PTHR22911">
    <property type="entry name" value="ACYL-MALONYL CONDENSING ENZYME-RELATED"/>
    <property type="match status" value="1"/>
</dbReference>
<keyword evidence="4 6" id="KW-1133">Transmembrane helix</keyword>
<dbReference type="InterPro" id="IPR000620">
    <property type="entry name" value="EamA_dom"/>
</dbReference>
<dbReference type="InterPro" id="IPR037185">
    <property type="entry name" value="EmrE-like"/>
</dbReference>
<evidence type="ECO:0000259" key="7">
    <source>
        <dbReference type="Pfam" id="PF00892"/>
    </source>
</evidence>
<comment type="similarity">
    <text evidence="2">Belongs to the drug/metabolite transporter (DMT) superfamily. 10 TMS drug/metabolite exporter (DME) (TC 2.A.7.3) family.</text>
</comment>
<gene>
    <name evidence="8" type="ORF">GCM10011529_04030</name>
</gene>
<feature type="transmembrane region" description="Helical" evidence="6">
    <location>
        <begin position="148"/>
        <end position="169"/>
    </location>
</feature>
<dbReference type="PANTHER" id="PTHR22911:SF6">
    <property type="entry name" value="SOLUTE CARRIER FAMILY 35 MEMBER G1"/>
    <property type="match status" value="1"/>
</dbReference>
<dbReference type="RefSeq" id="WP_188761230.1">
    <property type="nucleotide sequence ID" value="NZ_BMJM01000001.1"/>
</dbReference>
<comment type="caution">
    <text evidence="8">The sequence shown here is derived from an EMBL/GenBank/DDBJ whole genome shotgun (WGS) entry which is preliminary data.</text>
</comment>
<feature type="transmembrane region" description="Helical" evidence="6">
    <location>
        <begin position="207"/>
        <end position="225"/>
    </location>
</feature>
<proteinExistence type="inferred from homology"/>
<evidence type="ECO:0000256" key="6">
    <source>
        <dbReference type="SAM" id="Phobius"/>
    </source>
</evidence>
<dbReference type="GO" id="GO:0016020">
    <property type="term" value="C:membrane"/>
    <property type="evidence" value="ECO:0007669"/>
    <property type="project" value="UniProtKB-SubCell"/>
</dbReference>
<comment type="subcellular location">
    <subcellularLocation>
        <location evidence="1">Membrane</location>
        <topology evidence="1">Multi-pass membrane protein</topology>
    </subcellularLocation>
</comment>
<feature type="domain" description="EamA" evidence="7">
    <location>
        <begin position="149"/>
        <end position="278"/>
    </location>
</feature>
<feature type="transmembrane region" description="Helical" evidence="6">
    <location>
        <begin position="38"/>
        <end position="56"/>
    </location>
</feature>
<evidence type="ECO:0000313" key="9">
    <source>
        <dbReference type="Proteomes" id="UP000635071"/>
    </source>
</evidence>
<evidence type="ECO:0000313" key="8">
    <source>
        <dbReference type="EMBL" id="GGE00951.1"/>
    </source>
</evidence>
<dbReference type="EMBL" id="BMJM01000001">
    <property type="protein sequence ID" value="GGE00951.1"/>
    <property type="molecule type" value="Genomic_DNA"/>
</dbReference>
<feature type="transmembrane region" description="Helical" evidence="6">
    <location>
        <begin position="262"/>
        <end position="279"/>
    </location>
</feature>
<accession>A0A917E4U3</accession>
<dbReference type="Pfam" id="PF00892">
    <property type="entry name" value="EamA"/>
    <property type="match status" value="2"/>
</dbReference>
<reference evidence="8" key="2">
    <citation type="submission" date="2020-09" db="EMBL/GenBank/DDBJ databases">
        <authorList>
            <person name="Sun Q."/>
            <person name="Zhou Y."/>
        </authorList>
    </citation>
    <scope>NUCLEOTIDE SEQUENCE</scope>
    <source>
        <strain evidence="8">CGMCC 1.15519</strain>
    </source>
</reference>
<evidence type="ECO:0000256" key="2">
    <source>
        <dbReference type="ARBA" id="ARBA00009853"/>
    </source>
</evidence>
<feature type="transmembrane region" description="Helical" evidence="6">
    <location>
        <begin position="237"/>
        <end position="256"/>
    </location>
</feature>
<evidence type="ECO:0000256" key="4">
    <source>
        <dbReference type="ARBA" id="ARBA00022989"/>
    </source>
</evidence>
<dbReference type="SUPFAM" id="SSF103481">
    <property type="entry name" value="Multidrug resistance efflux transporter EmrE"/>
    <property type="match status" value="2"/>
</dbReference>
<organism evidence="8 9">
    <name type="scientific">Sandarakinorhabdus glacialis</name>
    <dbReference type="NCBI Taxonomy" id="1614636"/>
    <lineage>
        <taxon>Bacteria</taxon>
        <taxon>Pseudomonadati</taxon>
        <taxon>Pseudomonadota</taxon>
        <taxon>Alphaproteobacteria</taxon>
        <taxon>Sphingomonadales</taxon>
        <taxon>Sphingosinicellaceae</taxon>
        <taxon>Sandarakinorhabdus</taxon>
    </lineage>
</organism>
<keyword evidence="9" id="KW-1185">Reference proteome</keyword>
<feature type="transmembrane region" description="Helical" evidence="6">
    <location>
        <begin position="181"/>
        <end position="201"/>
    </location>
</feature>
<dbReference type="Proteomes" id="UP000635071">
    <property type="component" value="Unassembled WGS sequence"/>
</dbReference>
<name>A0A917E4U3_9SPHN</name>
<protein>
    <submittedName>
        <fullName evidence="8">DMT transporter permease</fullName>
    </submittedName>
</protein>
<feature type="transmembrane region" description="Helical" evidence="6">
    <location>
        <begin position="123"/>
        <end position="142"/>
    </location>
</feature>
<keyword evidence="3 6" id="KW-0812">Transmembrane</keyword>
<feature type="transmembrane region" description="Helical" evidence="6">
    <location>
        <begin position="93"/>
        <end position="116"/>
    </location>
</feature>
<evidence type="ECO:0000256" key="5">
    <source>
        <dbReference type="ARBA" id="ARBA00023136"/>
    </source>
</evidence>
<evidence type="ECO:0000256" key="3">
    <source>
        <dbReference type="ARBA" id="ARBA00022692"/>
    </source>
</evidence>